<evidence type="ECO:0000313" key="3">
    <source>
        <dbReference type="Proteomes" id="UP001597512"/>
    </source>
</evidence>
<evidence type="ECO:0000313" key="2">
    <source>
        <dbReference type="EMBL" id="MFD2938136.1"/>
    </source>
</evidence>
<name>A0ABW6ARK9_9BACT</name>
<proteinExistence type="predicted"/>
<comment type="caution">
    <text evidence="2">The sequence shown here is derived from an EMBL/GenBank/DDBJ whole genome shotgun (WGS) entry which is preliminary data.</text>
</comment>
<dbReference type="Pfam" id="PF00535">
    <property type="entry name" value="Glycos_transf_2"/>
    <property type="match status" value="1"/>
</dbReference>
<dbReference type="Gene3D" id="3.90.550.10">
    <property type="entry name" value="Spore Coat Polysaccharide Biosynthesis Protein SpsA, Chain A"/>
    <property type="match status" value="1"/>
</dbReference>
<dbReference type="EMBL" id="JBHUOM010000048">
    <property type="protein sequence ID" value="MFD2938136.1"/>
    <property type="molecule type" value="Genomic_DNA"/>
</dbReference>
<sequence>MPKVSVLIITYNQHKFIRQAIDSVLAQQTTFPFEILVGDDFSSDGTREIIQEYERQHPGLVKGVLHPHNMGKNGGINFLETLKRAEGEYYALIDGDDYLTDVSKLQKQVDLLDAHPDYSMAFHNALITYEDGSPSHVLNGPDMKAFYTVEDLIGEEEIWFMATSSTMYRNSIKEYPSWFRESVSGDIPRLILKAKMGNIGYIPDVMSVYRKNSNGTSFSDRYDDAVFLKNRIDMYSNINRELDYQYDGILKRNIARYYRMMMNSRQFRTSYLAKLRLVSQYYSLAKPNWTDLKSVVYDHLTPPVLQRAYGTLAISLHRILNN</sequence>
<reference evidence="3" key="1">
    <citation type="journal article" date="2019" name="Int. J. Syst. Evol. Microbiol.">
        <title>The Global Catalogue of Microorganisms (GCM) 10K type strain sequencing project: providing services to taxonomists for standard genome sequencing and annotation.</title>
        <authorList>
            <consortium name="The Broad Institute Genomics Platform"/>
            <consortium name="The Broad Institute Genome Sequencing Center for Infectious Disease"/>
            <person name="Wu L."/>
            <person name="Ma J."/>
        </authorList>
    </citation>
    <scope>NUCLEOTIDE SEQUENCE [LARGE SCALE GENOMIC DNA]</scope>
    <source>
        <strain evidence="3">KCTC 52490</strain>
    </source>
</reference>
<feature type="domain" description="Glycosyltransferase 2-like" evidence="1">
    <location>
        <begin position="5"/>
        <end position="171"/>
    </location>
</feature>
<accession>A0ABW6ARK9</accession>
<dbReference type="PANTHER" id="PTHR22916">
    <property type="entry name" value="GLYCOSYLTRANSFERASE"/>
    <property type="match status" value="1"/>
</dbReference>
<dbReference type="SUPFAM" id="SSF53448">
    <property type="entry name" value="Nucleotide-diphospho-sugar transferases"/>
    <property type="match status" value="1"/>
</dbReference>
<organism evidence="2 3">
    <name type="scientific">Spirosoma flavum</name>
    <dbReference type="NCBI Taxonomy" id="2048557"/>
    <lineage>
        <taxon>Bacteria</taxon>
        <taxon>Pseudomonadati</taxon>
        <taxon>Bacteroidota</taxon>
        <taxon>Cytophagia</taxon>
        <taxon>Cytophagales</taxon>
        <taxon>Cytophagaceae</taxon>
        <taxon>Spirosoma</taxon>
    </lineage>
</organism>
<keyword evidence="3" id="KW-1185">Reference proteome</keyword>
<dbReference type="InterPro" id="IPR001173">
    <property type="entry name" value="Glyco_trans_2-like"/>
</dbReference>
<gene>
    <name evidence="2" type="ORF">ACFS25_30510</name>
</gene>
<dbReference type="InterPro" id="IPR029044">
    <property type="entry name" value="Nucleotide-diphossugar_trans"/>
</dbReference>
<protein>
    <submittedName>
        <fullName evidence="2">Glycosyltransferase family 2 protein</fullName>
    </submittedName>
</protein>
<evidence type="ECO:0000259" key="1">
    <source>
        <dbReference type="Pfam" id="PF00535"/>
    </source>
</evidence>
<dbReference type="RefSeq" id="WP_381508805.1">
    <property type="nucleotide sequence ID" value="NZ_JBHUOM010000048.1"/>
</dbReference>
<dbReference type="Proteomes" id="UP001597512">
    <property type="component" value="Unassembled WGS sequence"/>
</dbReference>